<organism evidence="2">
    <name type="scientific">uncultured Thermomicrobiales bacterium</name>
    <dbReference type="NCBI Taxonomy" id="1645740"/>
    <lineage>
        <taxon>Bacteria</taxon>
        <taxon>Pseudomonadati</taxon>
        <taxon>Thermomicrobiota</taxon>
        <taxon>Thermomicrobia</taxon>
        <taxon>Thermomicrobiales</taxon>
        <taxon>environmental samples</taxon>
    </lineage>
</organism>
<feature type="compositionally biased region" description="Gly residues" evidence="1">
    <location>
        <begin position="157"/>
        <end position="171"/>
    </location>
</feature>
<name>A0A6J4UHG8_9BACT</name>
<proteinExistence type="predicted"/>
<dbReference type="EMBL" id="CADCWH010000141">
    <property type="protein sequence ID" value="CAA9550950.1"/>
    <property type="molecule type" value="Genomic_DNA"/>
</dbReference>
<feature type="region of interest" description="Disordered" evidence="1">
    <location>
        <begin position="193"/>
        <end position="232"/>
    </location>
</feature>
<feature type="region of interest" description="Disordered" evidence="1">
    <location>
        <begin position="1"/>
        <end position="79"/>
    </location>
</feature>
<feature type="compositionally biased region" description="Basic and acidic residues" evidence="1">
    <location>
        <begin position="29"/>
        <end position="44"/>
    </location>
</feature>
<protein>
    <submittedName>
        <fullName evidence="2">Predicted integral membrane protein</fullName>
    </submittedName>
</protein>
<sequence length="441" mass="47353">GKPSAFDSPWRRAPLLERGDGRQGAPAAGDRRGRSDHLPPDRGRGPLHHRPTRRQRRLLEWERPRGLGTVPIRPDPDAGLGPLSGRAAAPLGWSLVQAALRGGVRQPGQGCLRRVLAPLPLADAGRFGDLRGRHRDGRLGDQQCRLRPRARRHLPPGGAGLRPGGGPGHALGPGPVPDRGLLLGRLHRVTVPAPRRLGPSLRPDRQLARGRIDRRPGRPDPLPGSVTAGPVRRPLPPAAWLRPAALGAQCLLRRLPRPRPGPLRLAPGPARGRCRSVHHRPGAVGPLPGRALGDGADRIHRRHLLPGHQLRRRVGLAGRPAPEPDVGHTDERRVPRRLRGERHPGTDLHPAVPRLGPGRPAAPAALPQRVHLARPADPPLRSGPAPCPDEHPPVRPGLVPALHRRGPAGAESQGRHPPPDRLGPADGRPDRPVRPVVLGVL</sequence>
<feature type="compositionally biased region" description="Low complexity" evidence="1">
    <location>
        <begin position="350"/>
        <end position="367"/>
    </location>
</feature>
<feature type="region of interest" description="Disordered" evidence="1">
    <location>
        <begin position="145"/>
        <end position="181"/>
    </location>
</feature>
<feature type="region of interest" description="Disordered" evidence="1">
    <location>
        <begin position="314"/>
        <end position="441"/>
    </location>
</feature>
<accession>A0A6J4UHG8</accession>
<feature type="compositionally biased region" description="Basic and acidic residues" evidence="1">
    <location>
        <begin position="202"/>
        <end position="218"/>
    </location>
</feature>
<feature type="non-terminal residue" evidence="2">
    <location>
        <position position="441"/>
    </location>
</feature>
<reference evidence="2" key="1">
    <citation type="submission" date="2020-02" db="EMBL/GenBank/DDBJ databases">
        <authorList>
            <person name="Meier V. D."/>
        </authorList>
    </citation>
    <scope>NUCLEOTIDE SEQUENCE</scope>
    <source>
        <strain evidence="2">AVDCRST_MAG70</strain>
    </source>
</reference>
<feature type="compositionally biased region" description="Basic residues" evidence="1">
    <location>
        <begin position="272"/>
        <end position="281"/>
    </location>
</feature>
<feature type="region of interest" description="Disordered" evidence="1">
    <location>
        <begin position="261"/>
        <end position="290"/>
    </location>
</feature>
<evidence type="ECO:0000313" key="2">
    <source>
        <dbReference type="EMBL" id="CAA9550950.1"/>
    </source>
</evidence>
<feature type="compositionally biased region" description="Low complexity" evidence="1">
    <location>
        <begin position="262"/>
        <end position="271"/>
    </location>
</feature>
<feature type="non-terminal residue" evidence="2">
    <location>
        <position position="1"/>
    </location>
</feature>
<evidence type="ECO:0000256" key="1">
    <source>
        <dbReference type="SAM" id="MobiDB-lite"/>
    </source>
</evidence>
<gene>
    <name evidence="2" type="ORF">AVDCRST_MAG70-919</name>
</gene>
<dbReference type="AlphaFoldDB" id="A0A6J4UHG8"/>
<feature type="compositionally biased region" description="Basic residues" evidence="1">
    <location>
        <begin position="45"/>
        <end position="56"/>
    </location>
</feature>